<gene>
    <name evidence="2" type="ORF">IAB77_06120</name>
</gene>
<evidence type="ECO:0000313" key="3">
    <source>
        <dbReference type="Proteomes" id="UP000824262"/>
    </source>
</evidence>
<dbReference type="EMBL" id="DVGA01000061">
    <property type="protein sequence ID" value="HIQ78817.1"/>
    <property type="molecule type" value="Genomic_DNA"/>
</dbReference>
<dbReference type="Proteomes" id="UP000824262">
    <property type="component" value="Unassembled WGS sequence"/>
</dbReference>
<evidence type="ECO:0000313" key="2">
    <source>
        <dbReference type="EMBL" id="HIQ78817.1"/>
    </source>
</evidence>
<evidence type="ECO:0000256" key="1">
    <source>
        <dbReference type="SAM" id="MobiDB-lite"/>
    </source>
</evidence>
<feature type="region of interest" description="Disordered" evidence="1">
    <location>
        <begin position="1"/>
        <end position="24"/>
    </location>
</feature>
<comment type="caution">
    <text evidence="2">The sequence shown here is derived from an EMBL/GenBank/DDBJ whole genome shotgun (WGS) entry which is preliminary data.</text>
</comment>
<name>A0A9D1CSG5_9FIRM</name>
<feature type="compositionally biased region" description="Basic and acidic residues" evidence="1">
    <location>
        <begin position="14"/>
        <end position="23"/>
    </location>
</feature>
<sequence length="125" mass="13935">MALMDELDSTGGARGERTEDYRQRTPAAVNMMLAELREMTGERGERLPVEGLDDVLPCVGSAYARGTMAYGLAAALTVDENPSSAAFFHERYEELRNLHLARLPARAECIRDMYGGVEYGQFARW</sequence>
<organism evidence="2 3">
    <name type="scientific">Candidatus Scatomorpha intestinavium</name>
    <dbReference type="NCBI Taxonomy" id="2840922"/>
    <lineage>
        <taxon>Bacteria</taxon>
        <taxon>Bacillati</taxon>
        <taxon>Bacillota</taxon>
        <taxon>Clostridia</taxon>
        <taxon>Eubacteriales</taxon>
        <taxon>Candidatus Scatomorpha</taxon>
    </lineage>
</organism>
<reference evidence="2" key="1">
    <citation type="submission" date="2020-10" db="EMBL/GenBank/DDBJ databases">
        <authorList>
            <person name="Gilroy R."/>
        </authorList>
    </citation>
    <scope>NUCLEOTIDE SEQUENCE</scope>
    <source>
        <strain evidence="2">ChiBcolR7-354</strain>
    </source>
</reference>
<proteinExistence type="predicted"/>
<protein>
    <submittedName>
        <fullName evidence="2">Uncharacterized protein</fullName>
    </submittedName>
</protein>
<dbReference type="AlphaFoldDB" id="A0A9D1CSG5"/>
<reference evidence="2" key="2">
    <citation type="journal article" date="2021" name="PeerJ">
        <title>Extensive microbial diversity within the chicken gut microbiome revealed by metagenomics and culture.</title>
        <authorList>
            <person name="Gilroy R."/>
            <person name="Ravi A."/>
            <person name="Getino M."/>
            <person name="Pursley I."/>
            <person name="Horton D.L."/>
            <person name="Alikhan N.F."/>
            <person name="Baker D."/>
            <person name="Gharbi K."/>
            <person name="Hall N."/>
            <person name="Watson M."/>
            <person name="Adriaenssens E.M."/>
            <person name="Foster-Nyarko E."/>
            <person name="Jarju S."/>
            <person name="Secka A."/>
            <person name="Antonio M."/>
            <person name="Oren A."/>
            <person name="Chaudhuri R.R."/>
            <person name="La Ragione R."/>
            <person name="Hildebrand F."/>
            <person name="Pallen M.J."/>
        </authorList>
    </citation>
    <scope>NUCLEOTIDE SEQUENCE</scope>
    <source>
        <strain evidence="2">ChiBcolR7-354</strain>
    </source>
</reference>
<accession>A0A9D1CSG5</accession>